<feature type="transmembrane region" description="Helical" evidence="6">
    <location>
        <begin position="198"/>
        <end position="219"/>
    </location>
</feature>
<evidence type="ECO:0000313" key="8">
    <source>
        <dbReference type="Proteomes" id="UP000277145"/>
    </source>
</evidence>
<sequence length="230" mass="25556">MKKLSKKLGVSMEQWHQFTLLFPLIILVFISLISPGPDFAITVKNSLAYSRRSGLLTALGIALGSLVHISYTLLGLGLFITKTPIILHIIQYLGAGYLFYIGLKNLGAKPNADQIGSYATYNDLKPSEAFFNGFITNLLNPKAMLFFISLFSVLMPREISISNKLFLAIILFLQTLLWFSFVAFSLSGKNTRTKFQRVSYWIERITGVILIALALKLLLSQLGSVDISPA</sequence>
<dbReference type="GO" id="GO:0005886">
    <property type="term" value="C:plasma membrane"/>
    <property type="evidence" value="ECO:0007669"/>
    <property type="project" value="UniProtKB-SubCell"/>
</dbReference>
<evidence type="ECO:0000313" key="7">
    <source>
        <dbReference type="EMBL" id="RJY29691.1"/>
    </source>
</evidence>
<dbReference type="PANTHER" id="PTHR30086:SF17">
    <property type="entry name" value="LYSE FAMILY TRANSLOCATOR"/>
    <property type="match status" value="1"/>
</dbReference>
<dbReference type="Proteomes" id="UP000277145">
    <property type="component" value="Unassembled WGS sequence"/>
</dbReference>
<evidence type="ECO:0000256" key="1">
    <source>
        <dbReference type="ARBA" id="ARBA00004651"/>
    </source>
</evidence>
<dbReference type="PANTHER" id="PTHR30086">
    <property type="entry name" value="ARGININE EXPORTER PROTEIN ARGO"/>
    <property type="match status" value="1"/>
</dbReference>
<protein>
    <submittedName>
        <fullName evidence="7">Lysine transporter LysE</fullName>
    </submittedName>
</protein>
<evidence type="ECO:0000256" key="6">
    <source>
        <dbReference type="SAM" id="Phobius"/>
    </source>
</evidence>
<evidence type="ECO:0000256" key="5">
    <source>
        <dbReference type="ARBA" id="ARBA00023136"/>
    </source>
</evidence>
<dbReference type="EMBL" id="QWDR01000002">
    <property type="protein sequence ID" value="RJY29691.1"/>
    <property type="molecule type" value="Genomic_DNA"/>
</dbReference>
<dbReference type="AlphaFoldDB" id="A0A3A6V9D0"/>
<comment type="subcellular location">
    <subcellularLocation>
        <location evidence="1">Cell membrane</location>
        <topology evidence="1">Multi-pass membrane protein</topology>
    </subcellularLocation>
</comment>
<feature type="transmembrane region" description="Helical" evidence="6">
    <location>
        <begin position="56"/>
        <end position="78"/>
    </location>
</feature>
<keyword evidence="4 6" id="KW-1133">Transmembrane helix</keyword>
<dbReference type="Pfam" id="PF01810">
    <property type="entry name" value="LysE"/>
    <property type="match status" value="1"/>
</dbReference>
<dbReference type="PIRSF" id="PIRSF006324">
    <property type="entry name" value="LeuE"/>
    <property type="match status" value="1"/>
</dbReference>
<reference evidence="7 8" key="1">
    <citation type="submission" date="2018-08" db="EMBL/GenBank/DDBJ databases">
        <title>Genome Sequences of Legionella pneumophila subsp. pneumophila Isolates, Recovered from a Drinking Water System in a Large Builging.</title>
        <authorList>
            <person name="Gomez-Alvarez V."/>
            <person name="Boczek L."/>
            <person name="King D."/>
            <person name="Pemberton A."/>
            <person name="Pfaller S."/>
            <person name="Rodgers M."/>
            <person name="Santodomingo J."/>
            <person name="Revetta R."/>
        </authorList>
    </citation>
    <scope>NUCLEOTIDE SEQUENCE [LARGE SCALE GENOMIC DNA]</scope>
    <source>
        <strain evidence="7 8">L01C.1</strain>
    </source>
</reference>
<evidence type="ECO:0000256" key="3">
    <source>
        <dbReference type="ARBA" id="ARBA00022692"/>
    </source>
</evidence>
<gene>
    <name evidence="7" type="ORF">D1H98_11705</name>
</gene>
<keyword evidence="2" id="KW-1003">Cell membrane</keyword>
<evidence type="ECO:0000256" key="4">
    <source>
        <dbReference type="ARBA" id="ARBA00022989"/>
    </source>
</evidence>
<accession>A0A3A6V9D0</accession>
<evidence type="ECO:0000256" key="2">
    <source>
        <dbReference type="ARBA" id="ARBA00022475"/>
    </source>
</evidence>
<organism evidence="7 8">
    <name type="scientific">Legionella pneumophila subsp. pneumophila</name>
    <dbReference type="NCBI Taxonomy" id="91891"/>
    <lineage>
        <taxon>Bacteria</taxon>
        <taxon>Pseudomonadati</taxon>
        <taxon>Pseudomonadota</taxon>
        <taxon>Gammaproteobacteria</taxon>
        <taxon>Legionellales</taxon>
        <taxon>Legionellaceae</taxon>
        <taxon>Legionella</taxon>
    </lineage>
</organism>
<dbReference type="GO" id="GO:0015171">
    <property type="term" value="F:amino acid transmembrane transporter activity"/>
    <property type="evidence" value="ECO:0007669"/>
    <property type="project" value="TreeGrafter"/>
</dbReference>
<feature type="transmembrane region" description="Helical" evidence="6">
    <location>
        <begin position="129"/>
        <end position="153"/>
    </location>
</feature>
<feature type="transmembrane region" description="Helical" evidence="6">
    <location>
        <begin position="85"/>
        <end position="103"/>
    </location>
</feature>
<feature type="transmembrane region" description="Helical" evidence="6">
    <location>
        <begin position="165"/>
        <end position="186"/>
    </location>
</feature>
<keyword evidence="5 6" id="KW-0472">Membrane</keyword>
<proteinExistence type="predicted"/>
<name>A0A3A6V9D0_LEGPN</name>
<dbReference type="InterPro" id="IPR001123">
    <property type="entry name" value="LeuE-type"/>
</dbReference>
<comment type="caution">
    <text evidence="7">The sequence shown here is derived from an EMBL/GenBank/DDBJ whole genome shotgun (WGS) entry which is preliminary data.</text>
</comment>
<keyword evidence="3 6" id="KW-0812">Transmembrane</keyword>